<organism evidence="1 2">
    <name type="scientific">Lipomyces orientalis</name>
    <dbReference type="NCBI Taxonomy" id="1233043"/>
    <lineage>
        <taxon>Eukaryota</taxon>
        <taxon>Fungi</taxon>
        <taxon>Dikarya</taxon>
        <taxon>Ascomycota</taxon>
        <taxon>Saccharomycotina</taxon>
        <taxon>Lipomycetes</taxon>
        <taxon>Lipomycetales</taxon>
        <taxon>Lipomycetaceae</taxon>
        <taxon>Lipomyces</taxon>
    </lineage>
</organism>
<accession>A0ACC3TV35</accession>
<reference evidence="2" key="1">
    <citation type="journal article" date="2024" name="Front. Bioeng. Biotechnol.">
        <title>Genome-scale model development and genomic sequencing of the oleaginous clade Lipomyces.</title>
        <authorList>
            <person name="Czajka J.J."/>
            <person name="Han Y."/>
            <person name="Kim J."/>
            <person name="Mondo S.J."/>
            <person name="Hofstad B.A."/>
            <person name="Robles A."/>
            <person name="Haridas S."/>
            <person name="Riley R."/>
            <person name="LaButti K."/>
            <person name="Pangilinan J."/>
            <person name="Andreopoulos W."/>
            <person name="Lipzen A."/>
            <person name="Yan J."/>
            <person name="Wang M."/>
            <person name="Ng V."/>
            <person name="Grigoriev I.V."/>
            <person name="Spatafora J.W."/>
            <person name="Magnuson J.K."/>
            <person name="Baker S.E."/>
            <person name="Pomraning K.R."/>
        </authorList>
    </citation>
    <scope>NUCLEOTIDE SEQUENCE [LARGE SCALE GENOMIC DNA]</scope>
    <source>
        <strain evidence="2">CBS 10300</strain>
    </source>
</reference>
<proteinExistence type="predicted"/>
<evidence type="ECO:0000313" key="1">
    <source>
        <dbReference type="EMBL" id="KAK9324532.1"/>
    </source>
</evidence>
<dbReference type="EMBL" id="MU970049">
    <property type="protein sequence ID" value="KAK9324532.1"/>
    <property type="molecule type" value="Genomic_DNA"/>
</dbReference>
<evidence type="ECO:0000313" key="2">
    <source>
        <dbReference type="Proteomes" id="UP001489719"/>
    </source>
</evidence>
<gene>
    <name evidence="1" type="ORF">V1517DRAFT_317292</name>
</gene>
<protein>
    <submittedName>
        <fullName evidence="1">Uncharacterized protein</fullName>
    </submittedName>
</protein>
<dbReference type="Proteomes" id="UP001489719">
    <property type="component" value="Unassembled WGS sequence"/>
</dbReference>
<name>A0ACC3TV35_9ASCO</name>
<sequence>MDSVCHVICYIRFRIYSRTRITAPDLIAISGLPPALVRAATALTSDNMLMNCMRGALFVRGVKVGRRVEVIACADKLSCEGNPSRTIVVRYWLHYVRPSFPLFPQYLAYRLAAVLLILQPCTPHSVECIYCGRCCPFRTNPGTTCRATETGHPSAVAVPNLPSHKQFTELAMKCDQTVGGYDLHSSYALGYGWSPQAGVGMVERAGKIRAFKWGIKVQMSFVTYPLRLNIDLQAM</sequence>
<comment type="caution">
    <text evidence="1">The sequence shown here is derived from an EMBL/GenBank/DDBJ whole genome shotgun (WGS) entry which is preliminary data.</text>
</comment>
<keyword evidence="2" id="KW-1185">Reference proteome</keyword>